<proteinExistence type="predicted"/>
<dbReference type="EMBL" id="OL685370">
    <property type="protein sequence ID" value="USC25870.1"/>
    <property type="molecule type" value="Genomic_DNA"/>
</dbReference>
<reference evidence="1" key="1">
    <citation type="journal article" date="2022" name="J. Invertebr. Pathol.">
        <title>Identification of a new nucleopolyhedrovirus isolated from the olive leaf moth, Palpita vitrealis, from two locations in Egypt.</title>
        <authorList>
            <person name="El-Salamouny S."/>
            <person name="Wennmann J.T."/>
            <person name="Kleespies R.G."/>
            <person name="Richert-Poggeler K.R."/>
            <person name="Mansour A."/>
            <person name="Awad M."/>
            <person name="Agamy E."/>
            <person name="Salama R."/>
            <person name="Jehle J.A."/>
        </authorList>
    </citation>
    <scope>NUCLEOTIDE SEQUENCE</scope>
    <source>
        <strain evidence="1">Giza 2005</strain>
    </source>
</reference>
<dbReference type="Pfam" id="PF07134">
    <property type="entry name" value="AcMNPV_Orf18"/>
    <property type="match status" value="1"/>
</dbReference>
<accession>A0AAE9LNC4</accession>
<organism evidence="1 2">
    <name type="scientific">Palpita vitrealis nucleopolyhedrovirus</name>
    <dbReference type="NCBI Taxonomy" id="2951960"/>
    <lineage>
        <taxon>Viruses</taxon>
        <taxon>Viruses incertae sedis</taxon>
        <taxon>Naldaviricetes</taxon>
        <taxon>Lefavirales</taxon>
        <taxon>Baculoviridae</taxon>
        <taxon>Alphabaculovirus</taxon>
        <taxon>Alphabaculovirus pavitrealis</taxon>
    </lineage>
</organism>
<sequence>MENLINKLNLGELPYITIKDIEHCLRDKIVAKTKMGFLKDCFESLVAENSGLFVLSGGAAATCHINDTNSALKCLDFDYYGVCSNMSANIQSHLQKCVDQYYDDLETLTRQIVVSNPLLILKCYQNGAYKLNGPIHLQLNNNIKCIKTPFNNEFDLMRFALQVNMISENGIEEYTNCKISATTSPLSLNVFFVNLRIMKRPFDTERCIKNLSLFGNKYYVMVTPLQRVLNEQLMCLLKDIFTNKYDYKIERRLKHLKILFNNLPIEAYNECINDHTDVCVYREKNESINNFVKKILDINGSALGCRKLMYLYLTTDTFHNQLPVYISHYVNYPHKNLCNQNWKQFMSCIFSLY</sequence>
<protein>
    <recommendedName>
        <fullName evidence="3">Ac18</fullName>
    </recommendedName>
</protein>
<name>A0AAE9LNC4_9ABAC</name>
<evidence type="ECO:0000313" key="1">
    <source>
        <dbReference type="EMBL" id="USC25870.1"/>
    </source>
</evidence>
<evidence type="ECO:0008006" key="3">
    <source>
        <dbReference type="Google" id="ProtNLM"/>
    </source>
</evidence>
<evidence type="ECO:0000313" key="2">
    <source>
        <dbReference type="Proteomes" id="UP001256712"/>
    </source>
</evidence>
<dbReference type="InterPro" id="IPR010785">
    <property type="entry name" value="AcMNPV_AC18"/>
</dbReference>
<keyword evidence="2" id="KW-1185">Reference proteome</keyword>
<dbReference type="Proteomes" id="UP001256712">
    <property type="component" value="Segment"/>
</dbReference>